<dbReference type="Gene3D" id="3.50.50.60">
    <property type="entry name" value="FAD/NAD(P)-binding domain"/>
    <property type="match status" value="1"/>
</dbReference>
<dbReference type="Gene3D" id="3.90.700.10">
    <property type="entry name" value="Succinate dehydrogenase/fumarate reductase flavoprotein, catalytic domain"/>
    <property type="match status" value="1"/>
</dbReference>
<comment type="caution">
    <text evidence="7">The sequence shown here is derived from an EMBL/GenBank/DDBJ whole genome shotgun (WGS) entry which is preliminary data.</text>
</comment>
<dbReference type="InterPro" id="IPR016160">
    <property type="entry name" value="Ald_DH_CS_CYS"/>
</dbReference>
<dbReference type="SUPFAM" id="SSF51905">
    <property type="entry name" value="FAD/NAD(P)-binding domain"/>
    <property type="match status" value="1"/>
</dbReference>
<evidence type="ECO:0000256" key="4">
    <source>
        <dbReference type="ARBA" id="ARBA00023002"/>
    </source>
</evidence>
<dbReference type="InterPro" id="IPR036188">
    <property type="entry name" value="FAD/NAD-bd_sf"/>
</dbReference>
<name>A0A2N3PXG3_9PROT</name>
<dbReference type="OrthoDB" id="3178130at2"/>
<sequence>MSDDMKKTSRRGFLAAAGKVVAGGAAVGGLAASAVAKEAPLSCWNATSSQKWDETYDVVVIGSGFAGLAAAYEAKNAGSSVVILEKMRTPGGNSIINGGGFAAAGSPLQQAQGLTDSPELLATDMVREGLGLNHPELVKIVAEQSWPVVKWTIDEFGVQYTDHLMQEGGHSVPRTYMTPSESGADVIKAMLAKLDGIGVPVRTRVYVQKILRDGVDGRVKGLEVRTGYSFPNANSGKVVTIRARKAVVLAHGGFGQDVPFRLMQDPKLTGSMDCTNHPGATSELLREALRIGATPIQLSWIQVGPWGSPDEKGFGLGPHFAQEGAAMFGVWVNTTTGKRFISELANRKLRADIIMSFINKGQNCIAIADANLQGGVKNLLPALIERGVVRQFNTWDEIAQAYSIPADALKKTIEDYNRYLAQGKDEEFNRYLNKEAKPLGTAPLYVQRLLPKVHYTMGGVNVNALSQVTDIASDQPIPGFYAAGESVGGVHGAVRLGTVSGPTCLVFGRIAGRNAAAEKPWS</sequence>
<dbReference type="NCBIfam" id="TIGR01813">
    <property type="entry name" value="flavo_cyto_c"/>
    <property type="match status" value="1"/>
</dbReference>
<evidence type="ECO:0000256" key="3">
    <source>
        <dbReference type="ARBA" id="ARBA00022827"/>
    </source>
</evidence>
<evidence type="ECO:0000313" key="7">
    <source>
        <dbReference type="EMBL" id="PKU25094.1"/>
    </source>
</evidence>
<feature type="domain" description="FAD-dependent oxidoreductase 2 FAD-binding" evidence="6">
    <location>
        <begin position="57"/>
        <end position="499"/>
    </location>
</feature>
<dbReference type="GO" id="GO:0010181">
    <property type="term" value="F:FMN binding"/>
    <property type="evidence" value="ECO:0007669"/>
    <property type="project" value="InterPro"/>
</dbReference>
<dbReference type="EMBL" id="PIUM01000006">
    <property type="protein sequence ID" value="PKU25094.1"/>
    <property type="molecule type" value="Genomic_DNA"/>
</dbReference>
<evidence type="ECO:0000256" key="1">
    <source>
        <dbReference type="ARBA" id="ARBA00001974"/>
    </source>
</evidence>
<dbReference type="PANTHER" id="PTHR43400">
    <property type="entry name" value="FUMARATE REDUCTASE"/>
    <property type="match status" value="1"/>
</dbReference>
<evidence type="ECO:0000259" key="6">
    <source>
        <dbReference type="Pfam" id="PF00890"/>
    </source>
</evidence>
<evidence type="ECO:0000313" key="8">
    <source>
        <dbReference type="Proteomes" id="UP000233293"/>
    </source>
</evidence>
<dbReference type="RefSeq" id="WP_101250021.1">
    <property type="nucleotide sequence ID" value="NZ_PIUM01000006.1"/>
</dbReference>
<comment type="similarity">
    <text evidence="5">Belongs to the FAD-dependent oxidoreductase 2 family. FRD/SDH subfamily.</text>
</comment>
<evidence type="ECO:0000256" key="5">
    <source>
        <dbReference type="RuleBase" id="RU366062"/>
    </source>
</evidence>
<evidence type="ECO:0000256" key="2">
    <source>
        <dbReference type="ARBA" id="ARBA00022630"/>
    </source>
</evidence>
<dbReference type="InterPro" id="IPR003953">
    <property type="entry name" value="FAD-dep_OxRdtase_2_FAD-bd"/>
</dbReference>
<dbReference type="InterPro" id="IPR010960">
    <property type="entry name" value="Flavocytochrome_c"/>
</dbReference>
<keyword evidence="8" id="KW-1185">Reference proteome</keyword>
<accession>A0A2N3PXG3</accession>
<protein>
    <submittedName>
        <fullName evidence="7">Flavocytochrome c</fullName>
    </submittedName>
</protein>
<reference evidence="8" key="1">
    <citation type="submission" date="2017-12" db="EMBL/GenBank/DDBJ databases">
        <title>Draft genome sequence of Telmatospirillum siberiense 26-4b1T, an acidotolerant peatland alphaproteobacterium potentially involved in sulfur cycling.</title>
        <authorList>
            <person name="Hausmann B."/>
            <person name="Pjevac P."/>
            <person name="Schreck K."/>
            <person name="Herbold C.W."/>
            <person name="Daims H."/>
            <person name="Wagner M."/>
            <person name="Pester M."/>
            <person name="Loy A."/>
        </authorList>
    </citation>
    <scope>NUCLEOTIDE SEQUENCE [LARGE SCALE GENOMIC DNA]</scope>
    <source>
        <strain evidence="8">26-4b1</strain>
    </source>
</reference>
<dbReference type="AlphaFoldDB" id="A0A2N3PXG3"/>
<dbReference type="InterPro" id="IPR006311">
    <property type="entry name" value="TAT_signal"/>
</dbReference>
<dbReference type="PROSITE" id="PS51318">
    <property type="entry name" value="TAT"/>
    <property type="match status" value="1"/>
</dbReference>
<organism evidence="7 8">
    <name type="scientific">Telmatospirillum siberiense</name>
    <dbReference type="NCBI Taxonomy" id="382514"/>
    <lineage>
        <taxon>Bacteria</taxon>
        <taxon>Pseudomonadati</taxon>
        <taxon>Pseudomonadota</taxon>
        <taxon>Alphaproteobacteria</taxon>
        <taxon>Rhodospirillales</taxon>
        <taxon>Rhodospirillaceae</taxon>
        <taxon>Telmatospirillum</taxon>
    </lineage>
</organism>
<dbReference type="InterPro" id="IPR027477">
    <property type="entry name" value="Succ_DH/fumarate_Rdtase_cat_sf"/>
</dbReference>
<dbReference type="Proteomes" id="UP000233293">
    <property type="component" value="Unassembled WGS sequence"/>
</dbReference>
<comment type="cofactor">
    <cofactor evidence="1">
        <name>FAD</name>
        <dbReference type="ChEBI" id="CHEBI:57692"/>
    </cofactor>
</comment>
<dbReference type="GO" id="GO:0016491">
    <property type="term" value="F:oxidoreductase activity"/>
    <property type="evidence" value="ECO:0007669"/>
    <property type="project" value="UniProtKB-KW"/>
</dbReference>
<dbReference type="PANTHER" id="PTHR43400:SF7">
    <property type="entry name" value="FAD-DEPENDENT OXIDOREDUCTASE 2 FAD BINDING DOMAIN-CONTAINING PROTEIN"/>
    <property type="match status" value="1"/>
</dbReference>
<dbReference type="InterPro" id="IPR050315">
    <property type="entry name" value="FAD-oxidoreductase_2"/>
</dbReference>
<gene>
    <name evidence="7" type="ORF">CWS72_07770</name>
</gene>
<dbReference type="Pfam" id="PF00890">
    <property type="entry name" value="FAD_binding_2"/>
    <property type="match status" value="1"/>
</dbReference>
<dbReference type="SUPFAM" id="SSF56425">
    <property type="entry name" value="Succinate dehydrogenase/fumarate reductase flavoprotein, catalytic domain"/>
    <property type="match status" value="1"/>
</dbReference>
<dbReference type="PROSITE" id="PS00070">
    <property type="entry name" value="ALDEHYDE_DEHYDR_CYS"/>
    <property type="match status" value="1"/>
</dbReference>
<keyword evidence="4 5" id="KW-0560">Oxidoreductase</keyword>
<proteinExistence type="inferred from homology"/>
<keyword evidence="3 5" id="KW-0274">FAD</keyword>
<keyword evidence="2 5" id="KW-0285">Flavoprotein</keyword>